<keyword evidence="4" id="KW-0489">Methyltransferase</keyword>
<dbReference type="GO" id="GO:0005524">
    <property type="term" value="F:ATP binding"/>
    <property type="evidence" value="ECO:0007669"/>
    <property type="project" value="UniProtKB-KW"/>
</dbReference>
<dbReference type="GO" id="GO:0032259">
    <property type="term" value="P:methylation"/>
    <property type="evidence" value="ECO:0007669"/>
    <property type="project" value="UniProtKB-KW"/>
</dbReference>
<feature type="domain" description="Thil AANH" evidence="3">
    <location>
        <begin position="3"/>
        <end position="121"/>
    </location>
</feature>
<dbReference type="Pfam" id="PF02568">
    <property type="entry name" value="ThiI"/>
    <property type="match status" value="1"/>
</dbReference>
<evidence type="ECO:0000313" key="4">
    <source>
        <dbReference type="EMBL" id="JAP92639.1"/>
    </source>
</evidence>
<dbReference type="InterPro" id="IPR020536">
    <property type="entry name" value="ThiI_AANH"/>
</dbReference>
<dbReference type="AlphaFoldDB" id="A0A146KB74"/>
<protein>
    <submittedName>
        <fullName evidence="4">tRNA (5-methylaminomethyl-2-thiouridylate)-methyltransferase</fullName>
    </submittedName>
</protein>
<keyword evidence="2" id="KW-0067">ATP-binding</keyword>
<proteinExistence type="predicted"/>
<dbReference type="GO" id="GO:0008168">
    <property type="term" value="F:methyltransferase activity"/>
    <property type="evidence" value="ECO:0007669"/>
    <property type="project" value="UniProtKB-KW"/>
</dbReference>
<accession>A0A146KB74</accession>
<sequence length="344" mass="39636">MPKCVLLFNGGIDSTMAARMLQENNIEVLLLNLTSPFFPGPTERTTQVAKMLKLPLTVIDISKQMLYLTESPRKGYGKFANPCIDCRANMLQIAHQFMVQQKADFIATGDVFNQHFISQNTDSFIQQLKLANIPDIICRPLCQQLCKPNLSNKFFSAGVKIQGQQHKEQESFLKSRQINIYKYKAQTCKLLNNFFSQKVLVLKQDSALYQFPFLVQLLLKGRFFRFSHRKYLFLYRKHECQWAEQFSQCGVALRSLPQIDQKTLVLVVSLAKQQKEAVFPVFDFEDTFVQGKEEHTAEIDDELRLFALQLFAHFSKLDQCLVGEELVSCQCMEGFEKVVEQKAV</sequence>
<dbReference type="Gene3D" id="3.40.50.620">
    <property type="entry name" value="HUPs"/>
    <property type="match status" value="1"/>
</dbReference>
<gene>
    <name evidence="4" type="ORF">TPC1_15359</name>
</gene>
<evidence type="ECO:0000259" key="3">
    <source>
        <dbReference type="Pfam" id="PF02568"/>
    </source>
</evidence>
<keyword evidence="4" id="KW-0808">Transferase</keyword>
<evidence type="ECO:0000256" key="2">
    <source>
        <dbReference type="ARBA" id="ARBA00022840"/>
    </source>
</evidence>
<dbReference type="InterPro" id="IPR014729">
    <property type="entry name" value="Rossmann-like_a/b/a_fold"/>
</dbReference>
<dbReference type="SUPFAM" id="SSF52402">
    <property type="entry name" value="Adenine nucleotide alpha hydrolases-like"/>
    <property type="match status" value="1"/>
</dbReference>
<reference evidence="4" key="1">
    <citation type="submission" date="2015-07" db="EMBL/GenBank/DDBJ databases">
        <title>Adaptation to a free-living lifestyle via gene acquisitions in the diplomonad Trepomonas sp. PC1.</title>
        <authorList>
            <person name="Xu F."/>
            <person name="Jerlstrom-Hultqvist J."/>
            <person name="Kolisko M."/>
            <person name="Simpson A.G.B."/>
            <person name="Roger A.J."/>
            <person name="Svard S.G."/>
            <person name="Andersson J.O."/>
        </authorList>
    </citation>
    <scope>NUCLEOTIDE SEQUENCE</scope>
    <source>
        <strain evidence="4">PC1</strain>
    </source>
</reference>
<name>A0A146KB74_9EUKA</name>
<dbReference type="EMBL" id="GDID01003967">
    <property type="protein sequence ID" value="JAP92639.1"/>
    <property type="molecule type" value="Transcribed_RNA"/>
</dbReference>
<evidence type="ECO:0000256" key="1">
    <source>
        <dbReference type="ARBA" id="ARBA00022741"/>
    </source>
</evidence>
<organism evidence="4">
    <name type="scientific">Trepomonas sp. PC1</name>
    <dbReference type="NCBI Taxonomy" id="1076344"/>
    <lineage>
        <taxon>Eukaryota</taxon>
        <taxon>Metamonada</taxon>
        <taxon>Diplomonadida</taxon>
        <taxon>Hexamitidae</taxon>
        <taxon>Hexamitinae</taxon>
        <taxon>Trepomonas</taxon>
    </lineage>
</organism>
<dbReference type="GO" id="GO:0004810">
    <property type="term" value="F:CCA tRNA nucleotidyltransferase activity"/>
    <property type="evidence" value="ECO:0007669"/>
    <property type="project" value="InterPro"/>
</dbReference>
<keyword evidence="1" id="KW-0547">Nucleotide-binding</keyword>